<dbReference type="SUPFAM" id="SSF53098">
    <property type="entry name" value="Ribonuclease H-like"/>
    <property type="match status" value="1"/>
</dbReference>
<evidence type="ECO:0000256" key="4">
    <source>
        <dbReference type="ARBA" id="ARBA00022722"/>
    </source>
</evidence>
<dbReference type="InterPro" id="IPR027417">
    <property type="entry name" value="P-loop_NTPase"/>
</dbReference>
<keyword evidence="4 10" id="KW-0540">Nuclease</keyword>
<dbReference type="InterPro" id="IPR006555">
    <property type="entry name" value="ATP-dep_Helicase_C"/>
</dbReference>
<name>G5KE47_9STRE</name>
<dbReference type="GO" id="GO:0004386">
    <property type="term" value="F:helicase activity"/>
    <property type="evidence" value="ECO:0007669"/>
    <property type="project" value="UniProtKB-KW"/>
</dbReference>
<evidence type="ECO:0000256" key="10">
    <source>
        <dbReference type="HAMAP-Rule" id="MF_02206"/>
    </source>
</evidence>
<sequence>MTERKSQKYAVVDLEATDASITASIIQVGIVIICDGKVIDHFETDVNPHMALSDHIIQLTGITDKQLKKAPDFSQVASKIYEMIKDCVFVAHNVKFDANLLAEHLFLEGYELRTPRIDTVELSQIVFPTLEKYSLGSLAHYLDIDLQNAHTAIADAMATAELFISLYQKLSSFPKETLTDLLSLSDNLLYESYLLIEEAYKQAKPYSKGKFNKVNHIIVQKPSKTKKPLKLSQDFEVNLALLDLERRERQLEFVQIIEDEFETPFPIFVEAQSGLGKTYGYLLPILARTSSQIIVTVPTKVIQDQMLLKELKQLKETFNIRSYSLKGPQNYIKLDLFAESLNQIDSNRMLNRFKMQILVWLLETETGDLDEIKQQQRFASFFDTIKHDGNISQKSPYKEIDFWVKNDFEAKKSHILVTNHAYFLTRVQDDKDFVKNKILVVDEAQRMLLALEQFARQSLDLSNIIVELSSLSQDTSHLTQKRIAELLMFELSHMIEEYYQHSTPEIPKQQLQIIEQSLSELDHVDFGDLLSLCQNFTSFWLSHKEDDGKRKTYLNGASENLLDFEAFLPPVEKLFLISATLQFDEKTILPQLLGFKQFTFSKVAKRKNEQQLLIIDKSMPSIQSVSEDCYVSEIGKRLLALVKLEKPILVLFHSQKMLIQTSDYLNQLNVPHLAQDRNGNASNVKRRFERGDAQILLGMGAFWEGVDFIQNDRMIEVITRLPFDNPEDPFYQKVLRHMSQSNQNTFYTYSLPMMFLKLKQAIGRTIRRENQKSVVLILDNRIETKSYSSIILHLLKNEYVTYSQKVKDYLATISDFLL</sequence>
<dbReference type="AlphaFoldDB" id="G5KE47"/>
<evidence type="ECO:0000256" key="8">
    <source>
        <dbReference type="ARBA" id="ARBA00022840"/>
    </source>
</evidence>
<dbReference type="GO" id="GO:0008408">
    <property type="term" value="F:3'-5' exonuclease activity"/>
    <property type="evidence" value="ECO:0007669"/>
    <property type="project" value="UniProtKB-UniRule"/>
</dbReference>
<evidence type="ECO:0000256" key="5">
    <source>
        <dbReference type="ARBA" id="ARBA00022741"/>
    </source>
</evidence>
<dbReference type="GO" id="GO:0003887">
    <property type="term" value="F:DNA-directed DNA polymerase activity"/>
    <property type="evidence" value="ECO:0007669"/>
    <property type="project" value="UniProtKB-KW"/>
</dbReference>
<evidence type="ECO:0000256" key="6">
    <source>
        <dbReference type="ARBA" id="ARBA00022801"/>
    </source>
</evidence>
<dbReference type="Proteomes" id="UP000005388">
    <property type="component" value="Unassembled WGS sequence"/>
</dbReference>
<dbReference type="InterPro" id="IPR012337">
    <property type="entry name" value="RNaseH-like_sf"/>
</dbReference>
<evidence type="ECO:0000259" key="12">
    <source>
        <dbReference type="PROSITE" id="PS51194"/>
    </source>
</evidence>
<comment type="function">
    <text evidence="10">3'-5' exonuclease.</text>
</comment>
<dbReference type="SMART" id="SM00479">
    <property type="entry name" value="EXOIII"/>
    <property type="match status" value="1"/>
</dbReference>
<dbReference type="SUPFAM" id="SSF52540">
    <property type="entry name" value="P-loop containing nucleoside triphosphate hydrolases"/>
    <property type="match status" value="1"/>
</dbReference>
<dbReference type="InterPro" id="IPR014013">
    <property type="entry name" value="Helic_SF1/SF2_ATP-bd_DinG/Rad3"/>
</dbReference>
<comment type="caution">
    <text evidence="13">The sequence shown here is derived from an EMBL/GenBank/DDBJ whole genome shotgun (WGS) entry which is preliminary data.</text>
</comment>
<dbReference type="FunFam" id="3.30.420.10:FF:000045">
    <property type="entry name" value="3'-5' exonuclease DinG"/>
    <property type="match status" value="1"/>
</dbReference>
<feature type="domain" description="Helicase C-terminal" evidence="12">
    <location>
        <begin position="633"/>
        <end position="810"/>
    </location>
</feature>
<dbReference type="GO" id="GO:0016818">
    <property type="term" value="F:hydrolase activity, acting on acid anhydrides, in phosphorus-containing anhydrides"/>
    <property type="evidence" value="ECO:0007669"/>
    <property type="project" value="InterPro"/>
</dbReference>
<dbReference type="Pfam" id="PF00270">
    <property type="entry name" value="DEAD"/>
    <property type="match status" value="1"/>
</dbReference>
<feature type="short sequence motif" description="DEAH box" evidence="10">
    <location>
        <begin position="442"/>
        <end position="445"/>
    </location>
</feature>
<feature type="domain" description="Helicase ATP-binding" evidence="11">
    <location>
        <begin position="236"/>
        <end position="490"/>
    </location>
</feature>
<dbReference type="HAMAP" id="MF_02206">
    <property type="entry name" value="DinG_exonucl"/>
    <property type="match status" value="1"/>
</dbReference>
<dbReference type="SMART" id="SM00487">
    <property type="entry name" value="DEXDc"/>
    <property type="match status" value="1"/>
</dbReference>
<comment type="similarity">
    <text evidence="10">Belongs to the helicase family. DinG subfamily. Type 2 sub-subfamily.</text>
</comment>
<dbReference type="PROSITE" id="PS51193">
    <property type="entry name" value="HELICASE_ATP_BIND_2"/>
    <property type="match status" value="1"/>
</dbReference>
<keyword evidence="13" id="KW-0347">Helicase</keyword>
<evidence type="ECO:0000256" key="3">
    <source>
        <dbReference type="ARBA" id="ARBA00022705"/>
    </source>
</evidence>
<feature type="binding site" evidence="10">
    <location>
        <begin position="271"/>
        <end position="278"/>
    </location>
    <ligand>
        <name>ATP</name>
        <dbReference type="ChEBI" id="CHEBI:30616"/>
    </ligand>
</feature>
<dbReference type="EMBL" id="AEUZ02000001">
    <property type="protein sequence ID" value="EHJ55925.1"/>
    <property type="molecule type" value="Genomic_DNA"/>
</dbReference>
<dbReference type="SMART" id="SM00491">
    <property type="entry name" value="HELICc2"/>
    <property type="match status" value="1"/>
</dbReference>
<dbReference type="PANTHER" id="PTHR30231:SF41">
    <property type="entry name" value="DNA POLYMERASE III SUBUNIT EPSILON"/>
    <property type="match status" value="1"/>
</dbReference>
<proteinExistence type="inferred from homology"/>
<evidence type="ECO:0000259" key="11">
    <source>
        <dbReference type="PROSITE" id="PS51193"/>
    </source>
</evidence>
<reference evidence="13 14" key="1">
    <citation type="journal article" date="2014" name="Int. J. Syst. Evol. Microbiol.">
        <title>Phylogenomics and the dynamic genome evolution of the genus Streptococcus.</title>
        <authorList>
            <consortium name="The Broad Institute Genome Sequencing Platform"/>
            <person name="Richards V.P."/>
            <person name="Palmer S.R."/>
            <person name="Pavinski Bitar P.D."/>
            <person name="Qin X."/>
            <person name="Weinstock G.M."/>
            <person name="Highlander S.K."/>
            <person name="Town C.D."/>
            <person name="Burne R.A."/>
            <person name="Stanhope M.J."/>
        </authorList>
    </citation>
    <scope>NUCLEOTIDE SEQUENCE [LARGE SCALE GENOMIC DNA]</scope>
    <source>
        <strain evidence="13 14">2285-97</strain>
    </source>
</reference>
<evidence type="ECO:0000256" key="9">
    <source>
        <dbReference type="ARBA" id="ARBA00022932"/>
    </source>
</evidence>
<evidence type="ECO:0000256" key="2">
    <source>
        <dbReference type="ARBA" id="ARBA00022695"/>
    </source>
</evidence>
<dbReference type="GO" id="GO:0003677">
    <property type="term" value="F:DNA binding"/>
    <property type="evidence" value="ECO:0007669"/>
    <property type="project" value="InterPro"/>
</dbReference>
<dbReference type="RefSeq" id="WP_006738703.1">
    <property type="nucleotide sequence ID" value="NZ_AEUZ02000001.1"/>
</dbReference>
<dbReference type="Gene3D" id="3.30.420.10">
    <property type="entry name" value="Ribonuclease H-like superfamily/Ribonuclease H"/>
    <property type="match status" value="1"/>
</dbReference>
<dbReference type="eggNOG" id="COG2176">
    <property type="taxonomic scope" value="Bacteria"/>
</dbReference>
<dbReference type="eggNOG" id="COG1199">
    <property type="taxonomic scope" value="Bacteria"/>
</dbReference>
<dbReference type="InterPro" id="IPR006054">
    <property type="entry name" value="DnaQ"/>
</dbReference>
<organism evidence="13 14">
    <name type="scientific">Streptococcus urinalis 2285-97</name>
    <dbReference type="NCBI Taxonomy" id="764291"/>
    <lineage>
        <taxon>Bacteria</taxon>
        <taxon>Bacillati</taxon>
        <taxon>Bacillota</taxon>
        <taxon>Bacilli</taxon>
        <taxon>Lactobacillales</taxon>
        <taxon>Streptococcaceae</taxon>
        <taxon>Streptococcus</taxon>
    </lineage>
</organism>
<evidence type="ECO:0000256" key="7">
    <source>
        <dbReference type="ARBA" id="ARBA00022839"/>
    </source>
</evidence>
<accession>G5KE47</accession>
<dbReference type="PANTHER" id="PTHR30231">
    <property type="entry name" value="DNA POLYMERASE III SUBUNIT EPSILON"/>
    <property type="match status" value="1"/>
</dbReference>
<dbReference type="InterPro" id="IPR001650">
    <property type="entry name" value="Helicase_C-like"/>
</dbReference>
<dbReference type="Gene3D" id="3.40.50.300">
    <property type="entry name" value="P-loop containing nucleotide triphosphate hydrolases"/>
    <property type="match status" value="2"/>
</dbReference>
<dbReference type="GO" id="GO:0005829">
    <property type="term" value="C:cytosol"/>
    <property type="evidence" value="ECO:0007669"/>
    <property type="project" value="TreeGrafter"/>
</dbReference>
<keyword evidence="7 10" id="KW-0269">Exonuclease</keyword>
<keyword evidence="2" id="KW-0548">Nucleotidyltransferase</keyword>
<keyword evidence="3" id="KW-0235">DNA replication</keyword>
<keyword evidence="9" id="KW-0239">DNA-directed DNA polymerase</keyword>
<dbReference type="CDD" id="cd06127">
    <property type="entry name" value="DEDDh"/>
    <property type="match status" value="1"/>
</dbReference>
<dbReference type="PROSITE" id="PS51194">
    <property type="entry name" value="HELICASE_CTER"/>
    <property type="match status" value="1"/>
</dbReference>
<dbReference type="GO" id="GO:0005524">
    <property type="term" value="F:ATP binding"/>
    <property type="evidence" value="ECO:0007669"/>
    <property type="project" value="UniProtKB-UniRule"/>
</dbReference>
<dbReference type="NCBIfam" id="NF005569">
    <property type="entry name" value="PRK07246.1"/>
    <property type="match status" value="1"/>
</dbReference>
<keyword evidence="14" id="KW-1185">Reference proteome</keyword>
<dbReference type="STRING" id="764291.STRUR_0761"/>
<evidence type="ECO:0000313" key="14">
    <source>
        <dbReference type="Proteomes" id="UP000005388"/>
    </source>
</evidence>
<protein>
    <recommendedName>
        <fullName evidence="10">3'-5' exonuclease DinG</fullName>
        <ecNumber evidence="10">3.1.-.-</ecNumber>
    </recommendedName>
</protein>
<dbReference type="NCBIfam" id="TIGR00573">
    <property type="entry name" value="dnaq"/>
    <property type="match status" value="1"/>
</dbReference>
<dbReference type="Pfam" id="PF13307">
    <property type="entry name" value="Helicase_C_2"/>
    <property type="match status" value="1"/>
</dbReference>
<evidence type="ECO:0000313" key="13">
    <source>
        <dbReference type="EMBL" id="EHJ55925.1"/>
    </source>
</evidence>
<dbReference type="GO" id="GO:0045004">
    <property type="term" value="P:DNA replication proofreading"/>
    <property type="evidence" value="ECO:0007669"/>
    <property type="project" value="TreeGrafter"/>
</dbReference>
<keyword evidence="6 10" id="KW-0378">Hydrolase</keyword>
<dbReference type="InterPro" id="IPR011545">
    <property type="entry name" value="DEAD/DEAH_box_helicase_dom"/>
</dbReference>
<dbReference type="InterPro" id="IPR006310">
    <property type="entry name" value="DinG"/>
</dbReference>
<dbReference type="InterPro" id="IPR036397">
    <property type="entry name" value="RNaseH_sf"/>
</dbReference>
<keyword evidence="8 10" id="KW-0067">ATP-binding</keyword>
<dbReference type="EC" id="3.1.-.-" evidence="10"/>
<gene>
    <name evidence="10" type="primary">dinG</name>
    <name evidence="13" type="ORF">STRUR_0761</name>
</gene>
<dbReference type="InterPro" id="IPR014001">
    <property type="entry name" value="Helicase_ATP-bd"/>
</dbReference>
<evidence type="ECO:0000256" key="1">
    <source>
        <dbReference type="ARBA" id="ARBA00022679"/>
    </source>
</evidence>
<keyword evidence="5 10" id="KW-0547">Nucleotide-binding</keyword>
<dbReference type="InterPro" id="IPR013520">
    <property type="entry name" value="Ribonucl_H"/>
</dbReference>
<keyword evidence="1" id="KW-0808">Transferase</keyword>
<dbReference type="Pfam" id="PF00929">
    <property type="entry name" value="RNase_T"/>
    <property type="match status" value="1"/>
</dbReference>